<accession>A0A9N8ZR05</accession>
<dbReference type="Proteomes" id="UP000789759">
    <property type="component" value="Unassembled WGS sequence"/>
</dbReference>
<feature type="non-terminal residue" evidence="1">
    <location>
        <position position="60"/>
    </location>
</feature>
<reference evidence="1" key="1">
    <citation type="submission" date="2021-06" db="EMBL/GenBank/DDBJ databases">
        <authorList>
            <person name="Kallberg Y."/>
            <person name="Tangrot J."/>
            <person name="Rosling A."/>
        </authorList>
    </citation>
    <scope>NUCLEOTIDE SEQUENCE</scope>
    <source>
        <strain evidence="1">FL966</strain>
    </source>
</reference>
<name>A0A9N8ZR05_9GLOM</name>
<organism evidence="1 2">
    <name type="scientific">Cetraspora pellucida</name>
    <dbReference type="NCBI Taxonomy" id="1433469"/>
    <lineage>
        <taxon>Eukaryota</taxon>
        <taxon>Fungi</taxon>
        <taxon>Fungi incertae sedis</taxon>
        <taxon>Mucoromycota</taxon>
        <taxon>Glomeromycotina</taxon>
        <taxon>Glomeromycetes</taxon>
        <taxon>Diversisporales</taxon>
        <taxon>Gigasporaceae</taxon>
        <taxon>Cetraspora</taxon>
    </lineage>
</organism>
<comment type="caution">
    <text evidence="1">The sequence shown here is derived from an EMBL/GenBank/DDBJ whole genome shotgun (WGS) entry which is preliminary data.</text>
</comment>
<dbReference type="EMBL" id="CAJVQA010001161">
    <property type="protein sequence ID" value="CAG8504873.1"/>
    <property type="molecule type" value="Genomic_DNA"/>
</dbReference>
<evidence type="ECO:0000313" key="2">
    <source>
        <dbReference type="Proteomes" id="UP000789759"/>
    </source>
</evidence>
<keyword evidence="2" id="KW-1185">Reference proteome</keyword>
<proteinExistence type="predicted"/>
<sequence>MKIYWDSDFNRSGGVVKACGEGCRIIGEFAELYDLEIRKCPDELDALYDHLAHYLREIYF</sequence>
<dbReference type="AlphaFoldDB" id="A0A9N8ZR05"/>
<evidence type="ECO:0000313" key="1">
    <source>
        <dbReference type="EMBL" id="CAG8504873.1"/>
    </source>
</evidence>
<protein>
    <submittedName>
        <fullName evidence="1">23277_t:CDS:1</fullName>
    </submittedName>
</protein>
<gene>
    <name evidence="1" type="ORF">CPELLU_LOCUS2631</name>
</gene>
<dbReference type="OrthoDB" id="337660at2759"/>